<dbReference type="GeneID" id="27344149"/>
<evidence type="ECO:0000256" key="5">
    <source>
        <dbReference type="ARBA" id="ARBA00023242"/>
    </source>
</evidence>
<keyword evidence="2" id="KW-0805">Transcription regulation</keyword>
<evidence type="ECO:0000256" key="1">
    <source>
        <dbReference type="ARBA" id="ARBA00004123"/>
    </source>
</evidence>
<keyword evidence="8" id="KW-1185">Reference proteome</keyword>
<name>A0A0D2CDA5_9EURO</name>
<dbReference type="VEuPathDB" id="FungiDB:PV07_04955"/>
<dbReference type="PROSITE" id="PS00463">
    <property type="entry name" value="ZN2_CY6_FUNGAL_1"/>
    <property type="match status" value="1"/>
</dbReference>
<dbReference type="CDD" id="cd00067">
    <property type="entry name" value="GAL4"/>
    <property type="match status" value="1"/>
</dbReference>
<feature type="domain" description="Zn(2)-C6 fungal-type" evidence="6">
    <location>
        <begin position="50"/>
        <end position="80"/>
    </location>
</feature>
<dbReference type="HOGENOM" id="CLU_023417_2_1_1"/>
<comment type="subcellular location">
    <subcellularLocation>
        <location evidence="1">Nucleus</location>
    </subcellularLocation>
</comment>
<organism evidence="7 8">
    <name type="scientific">Cladophialophora immunda</name>
    <dbReference type="NCBI Taxonomy" id="569365"/>
    <lineage>
        <taxon>Eukaryota</taxon>
        <taxon>Fungi</taxon>
        <taxon>Dikarya</taxon>
        <taxon>Ascomycota</taxon>
        <taxon>Pezizomycotina</taxon>
        <taxon>Eurotiomycetes</taxon>
        <taxon>Chaetothyriomycetidae</taxon>
        <taxon>Chaetothyriales</taxon>
        <taxon>Herpotrichiellaceae</taxon>
        <taxon>Cladophialophora</taxon>
    </lineage>
</organism>
<dbReference type="AlphaFoldDB" id="A0A0D2CDA5"/>
<dbReference type="EMBL" id="KN847042">
    <property type="protein sequence ID" value="KIW29118.1"/>
    <property type="molecule type" value="Genomic_DNA"/>
</dbReference>
<dbReference type="GO" id="GO:0005634">
    <property type="term" value="C:nucleus"/>
    <property type="evidence" value="ECO:0007669"/>
    <property type="project" value="UniProtKB-SubCell"/>
</dbReference>
<evidence type="ECO:0000256" key="3">
    <source>
        <dbReference type="ARBA" id="ARBA00023125"/>
    </source>
</evidence>
<evidence type="ECO:0000313" key="8">
    <source>
        <dbReference type="Proteomes" id="UP000054466"/>
    </source>
</evidence>
<dbReference type="GO" id="GO:0000981">
    <property type="term" value="F:DNA-binding transcription factor activity, RNA polymerase II-specific"/>
    <property type="evidence" value="ECO:0007669"/>
    <property type="project" value="InterPro"/>
</dbReference>
<sequence length="567" mass="64189">MNLPRHRVKPHLSTSSTVIMRNSIEHPSISDNIHPPSRKRKLRYTRTRTGCLTCRRRRKKCDEKRPFCIGCSRNSLACCWPDDLSSDVQDLEERGDLLTASWDSTQVSYHGLSPTSIRVDSSDSDAPTLPALPISHATGLELLEETTDRWDPAVVGRRLVWSPLNESLSSLTSAPRLKPTSPQLLRHYIERTADFLAVKQQRDNPFVTLVLPLAYCDELLMHSVLALSGSHICGSEPSLLEIQQATWQHYDMTLTGLRLELQNHIPMSHSRSLRLLLVLIMLCHFEAISGNREGSMIHHLRASRHLALRITDSNLGNGCKDQKDLQGFALEVYAYLALTATIAPYSQSDNLKVPFDSFVTSLSHLQQYDTFGTFFSCGYDLFEKIPAISLLFARRLCEKQEHRDCSEETTSIYEELLTEIQNWESCPPVSEMSAWAVEHAQTGEAYRHALLIYLKAAMCGSSIDNPKIIGELQVHVDAILPLLDPIWRSPYKAIVIWPSVIAGSCILRNDQQDYLRSLFELSRSGMAHVKNALELLDWLWTDPDRRAYGPFGLHVVMQQRGVNFCLT</sequence>
<keyword evidence="3" id="KW-0238">DNA-binding</keyword>
<dbReference type="PANTHER" id="PTHR37534">
    <property type="entry name" value="TRANSCRIPTIONAL ACTIVATOR PROTEIN UGA3"/>
    <property type="match status" value="1"/>
</dbReference>
<keyword evidence="4" id="KW-0804">Transcription</keyword>
<dbReference type="RefSeq" id="XP_016249334.1">
    <property type="nucleotide sequence ID" value="XM_016391815.1"/>
</dbReference>
<protein>
    <recommendedName>
        <fullName evidence="6">Zn(2)-C6 fungal-type domain-containing protein</fullName>
    </recommendedName>
</protein>
<dbReference type="InterPro" id="IPR021858">
    <property type="entry name" value="Fun_TF"/>
</dbReference>
<proteinExistence type="predicted"/>
<dbReference type="GO" id="GO:0003677">
    <property type="term" value="F:DNA binding"/>
    <property type="evidence" value="ECO:0007669"/>
    <property type="project" value="UniProtKB-KW"/>
</dbReference>
<dbReference type="Pfam" id="PF00172">
    <property type="entry name" value="Zn_clus"/>
    <property type="match status" value="1"/>
</dbReference>
<dbReference type="Gene3D" id="4.10.240.10">
    <property type="entry name" value="Zn(2)-C6 fungal-type DNA-binding domain"/>
    <property type="match status" value="1"/>
</dbReference>
<gene>
    <name evidence="7" type="ORF">PV07_04955</name>
</gene>
<reference evidence="7 8" key="1">
    <citation type="submission" date="2015-01" db="EMBL/GenBank/DDBJ databases">
        <title>The Genome Sequence of Cladophialophora immunda CBS83496.</title>
        <authorList>
            <consortium name="The Broad Institute Genomics Platform"/>
            <person name="Cuomo C."/>
            <person name="de Hoog S."/>
            <person name="Gorbushina A."/>
            <person name="Stielow B."/>
            <person name="Teixiera M."/>
            <person name="Abouelleil A."/>
            <person name="Chapman S.B."/>
            <person name="Priest M."/>
            <person name="Young S.K."/>
            <person name="Wortman J."/>
            <person name="Nusbaum C."/>
            <person name="Birren B."/>
        </authorList>
    </citation>
    <scope>NUCLEOTIDE SEQUENCE [LARGE SCALE GENOMIC DNA]</scope>
    <source>
        <strain evidence="7 8">CBS 83496</strain>
    </source>
</reference>
<dbReference type="OrthoDB" id="5419315at2759"/>
<evidence type="ECO:0000313" key="7">
    <source>
        <dbReference type="EMBL" id="KIW29118.1"/>
    </source>
</evidence>
<dbReference type="PANTHER" id="PTHR37534:SF46">
    <property type="entry name" value="ZN(II)2CYS6 TRANSCRIPTION FACTOR (EUROFUNG)"/>
    <property type="match status" value="1"/>
</dbReference>
<accession>A0A0D2CDA5</accession>
<dbReference type="SMART" id="SM00066">
    <property type="entry name" value="GAL4"/>
    <property type="match status" value="1"/>
</dbReference>
<dbReference type="PROSITE" id="PS50048">
    <property type="entry name" value="ZN2_CY6_FUNGAL_2"/>
    <property type="match status" value="1"/>
</dbReference>
<evidence type="ECO:0000259" key="6">
    <source>
        <dbReference type="PROSITE" id="PS50048"/>
    </source>
</evidence>
<dbReference type="GO" id="GO:0008270">
    <property type="term" value="F:zinc ion binding"/>
    <property type="evidence" value="ECO:0007669"/>
    <property type="project" value="InterPro"/>
</dbReference>
<dbReference type="InterPro" id="IPR001138">
    <property type="entry name" value="Zn2Cys6_DnaBD"/>
</dbReference>
<dbReference type="SUPFAM" id="SSF57701">
    <property type="entry name" value="Zn2/Cys6 DNA-binding domain"/>
    <property type="match status" value="1"/>
</dbReference>
<evidence type="ECO:0000256" key="2">
    <source>
        <dbReference type="ARBA" id="ARBA00023015"/>
    </source>
</evidence>
<dbReference type="STRING" id="569365.A0A0D2CDA5"/>
<dbReference type="Pfam" id="PF11951">
    <property type="entry name" value="Fungal_trans_2"/>
    <property type="match status" value="1"/>
</dbReference>
<dbReference type="InterPro" id="IPR036864">
    <property type="entry name" value="Zn2-C6_fun-type_DNA-bd_sf"/>
</dbReference>
<keyword evidence="5" id="KW-0539">Nucleus</keyword>
<dbReference type="Proteomes" id="UP000054466">
    <property type="component" value="Unassembled WGS sequence"/>
</dbReference>
<evidence type="ECO:0000256" key="4">
    <source>
        <dbReference type="ARBA" id="ARBA00023163"/>
    </source>
</evidence>